<proteinExistence type="predicted"/>
<dbReference type="InterPro" id="IPR000160">
    <property type="entry name" value="GGDEF_dom"/>
</dbReference>
<dbReference type="GO" id="GO:0071111">
    <property type="term" value="F:cyclic-guanylate-specific phosphodiesterase activity"/>
    <property type="evidence" value="ECO:0007669"/>
    <property type="project" value="InterPro"/>
</dbReference>
<dbReference type="SUPFAM" id="SSF55781">
    <property type="entry name" value="GAF domain-like"/>
    <property type="match status" value="2"/>
</dbReference>
<name>B3QY99_CHLT3</name>
<dbReference type="InterPro" id="IPR003018">
    <property type="entry name" value="GAF"/>
</dbReference>
<dbReference type="EMBL" id="CP001100">
    <property type="protein sequence ID" value="ACF15065.1"/>
    <property type="molecule type" value="Genomic_DNA"/>
</dbReference>
<dbReference type="PROSITE" id="PS50887">
    <property type="entry name" value="GGDEF"/>
    <property type="match status" value="1"/>
</dbReference>
<evidence type="ECO:0000259" key="1">
    <source>
        <dbReference type="PROSITE" id="PS50887"/>
    </source>
</evidence>
<dbReference type="NCBIfam" id="TIGR00254">
    <property type="entry name" value="GGDEF"/>
    <property type="match status" value="1"/>
</dbReference>
<dbReference type="SMART" id="SM00267">
    <property type="entry name" value="GGDEF"/>
    <property type="match status" value="1"/>
</dbReference>
<dbReference type="Gene3D" id="3.30.450.40">
    <property type="match status" value="2"/>
</dbReference>
<dbReference type="eggNOG" id="COG3706">
    <property type="taxonomic scope" value="Bacteria"/>
</dbReference>
<feature type="domain" description="GGDEF" evidence="1">
    <location>
        <begin position="415"/>
        <end position="547"/>
    </location>
</feature>
<dbReference type="Pfam" id="PF13185">
    <property type="entry name" value="GAF_2"/>
    <property type="match status" value="1"/>
</dbReference>
<evidence type="ECO:0000313" key="3">
    <source>
        <dbReference type="Proteomes" id="UP000001208"/>
    </source>
</evidence>
<organism evidence="2 3">
    <name type="scientific">Chloroherpeton thalassium (strain ATCC 35110 / GB-78)</name>
    <dbReference type="NCBI Taxonomy" id="517418"/>
    <lineage>
        <taxon>Bacteria</taxon>
        <taxon>Pseudomonadati</taxon>
        <taxon>Chlorobiota</taxon>
        <taxon>Chlorobiia</taxon>
        <taxon>Chlorobiales</taxon>
        <taxon>Chloroherpetonaceae</taxon>
        <taxon>Chloroherpeton</taxon>
    </lineage>
</organism>
<reference evidence="2 3" key="1">
    <citation type="submission" date="2008-06" db="EMBL/GenBank/DDBJ databases">
        <title>Complete sequence of Chloroherpeton thalassium ATCC 35110.</title>
        <authorList>
            <consortium name="US DOE Joint Genome Institute"/>
            <person name="Lucas S."/>
            <person name="Copeland A."/>
            <person name="Lapidus A."/>
            <person name="Glavina del Rio T."/>
            <person name="Dalin E."/>
            <person name="Tice H."/>
            <person name="Bruce D."/>
            <person name="Goodwin L."/>
            <person name="Pitluck S."/>
            <person name="Schmutz J."/>
            <person name="Larimer F."/>
            <person name="Land M."/>
            <person name="Hauser L."/>
            <person name="Kyrpides N."/>
            <person name="Mikhailova N."/>
            <person name="Liu Z."/>
            <person name="Li T."/>
            <person name="Zhao F."/>
            <person name="Overmann J."/>
            <person name="Bryant D.A."/>
            <person name="Richardson P."/>
        </authorList>
    </citation>
    <scope>NUCLEOTIDE SEQUENCE [LARGE SCALE GENOMIC DNA]</scope>
    <source>
        <strain evidence="3">ATCC 35110 / GB-78</strain>
    </source>
</reference>
<dbReference type="InterPro" id="IPR043128">
    <property type="entry name" value="Rev_trsase/Diguanyl_cyclase"/>
</dbReference>
<dbReference type="InterPro" id="IPR029016">
    <property type="entry name" value="GAF-like_dom_sf"/>
</dbReference>
<dbReference type="SUPFAM" id="SSF55073">
    <property type="entry name" value="Nucleotide cyclase"/>
    <property type="match status" value="1"/>
</dbReference>
<protein>
    <submittedName>
        <fullName evidence="2">Diguanylate cyclase with GAF sensor</fullName>
    </submittedName>
</protein>
<evidence type="ECO:0000313" key="2">
    <source>
        <dbReference type="EMBL" id="ACF15065.1"/>
    </source>
</evidence>
<dbReference type="Gene3D" id="3.30.70.270">
    <property type="match status" value="1"/>
</dbReference>
<dbReference type="PANTHER" id="PTHR33121">
    <property type="entry name" value="CYCLIC DI-GMP PHOSPHODIESTERASE PDEF"/>
    <property type="match status" value="1"/>
</dbReference>
<dbReference type="PANTHER" id="PTHR33121:SF79">
    <property type="entry name" value="CYCLIC DI-GMP PHOSPHODIESTERASE PDED-RELATED"/>
    <property type="match status" value="1"/>
</dbReference>
<dbReference type="OrthoDB" id="627374at2"/>
<dbReference type="Pfam" id="PF00990">
    <property type="entry name" value="GGDEF"/>
    <property type="match status" value="1"/>
</dbReference>
<sequence length="547" mass="61697">MEHEGIFKHISDSSEGVINVRKYKPDAASDKAKTADFKLDNFPEPSPYAIANAQNGIENELNAVITETLGAVKETLQARTAAYCWSSLSKKTFYIASYVTDSPNFTDEKWLSFAGDVLTQTFLARNAQLYKDISPSDEVKIIRYYKASNAIRSFIGVPVFHGDFVYGILFVDSTVREAFSHDDVKLLNRFANICSALIENYAIKSTHMESLRFVKPAISFMHNLQLTAEIEKATEIFSKSIDEILEFDHLTISLVNSNSELIVKKVVSKVEDSYVETGSKIDLKNSAVGISVMQGQDGTIDDLSTLNGFARFFPDEPCKKTNEAKGSMLIVPIKYQDSYSGVVTLETSQRNYFGKENFAKVRFYVEALSFFLHTKFLEEQLKAITPLDEETGILSRRTFVGRVRHEFNRANRERTNLVLMLIEFDDIEGLLHRYGEKSVSILMRSTARLLASGIRNYDLIGRFDTYKFAVCLINITEINARYWADKIREQILNTPCETEDAFHSILASVSIGLAKLKHEKTDIDMLFEGASKALNHALKTGNSVKVF</sequence>
<dbReference type="KEGG" id="cts:Ctha_2616"/>
<dbReference type="InterPro" id="IPR050706">
    <property type="entry name" value="Cyclic-di-GMP_PDE-like"/>
</dbReference>
<dbReference type="InterPro" id="IPR029787">
    <property type="entry name" value="Nucleotide_cyclase"/>
</dbReference>
<dbReference type="HOGENOM" id="CLU_497574_0_0_10"/>
<dbReference type="eggNOG" id="COG2203">
    <property type="taxonomic scope" value="Bacteria"/>
</dbReference>
<dbReference type="AlphaFoldDB" id="B3QY99"/>
<keyword evidence="3" id="KW-1185">Reference proteome</keyword>
<dbReference type="STRING" id="517418.Ctha_2616"/>
<dbReference type="Proteomes" id="UP000001208">
    <property type="component" value="Chromosome"/>
</dbReference>
<dbReference type="SMART" id="SM00065">
    <property type="entry name" value="GAF"/>
    <property type="match status" value="1"/>
</dbReference>
<accession>B3QY99</accession>
<gene>
    <name evidence="2" type="ordered locus">Ctha_2616</name>
</gene>